<dbReference type="AlphaFoldDB" id="A0A0F9K3M6"/>
<feature type="transmembrane region" description="Helical" evidence="1">
    <location>
        <begin position="7"/>
        <end position="26"/>
    </location>
</feature>
<accession>A0A0F9K3M6</accession>
<keyword evidence="1" id="KW-1133">Transmembrane helix</keyword>
<keyword evidence="1" id="KW-0812">Transmembrane</keyword>
<protein>
    <submittedName>
        <fullName evidence="2">Uncharacterized protein</fullName>
    </submittedName>
</protein>
<dbReference type="EMBL" id="LAZR01014608">
    <property type="protein sequence ID" value="KKM16738.1"/>
    <property type="molecule type" value="Genomic_DNA"/>
</dbReference>
<organism evidence="2">
    <name type="scientific">marine sediment metagenome</name>
    <dbReference type="NCBI Taxonomy" id="412755"/>
    <lineage>
        <taxon>unclassified sequences</taxon>
        <taxon>metagenomes</taxon>
        <taxon>ecological metagenomes</taxon>
    </lineage>
</organism>
<feature type="transmembrane region" description="Helical" evidence="1">
    <location>
        <begin position="32"/>
        <end position="50"/>
    </location>
</feature>
<sequence length="59" mass="6439">MTKITPLERIVGTAAATLPLAASIILDKHFGYALGTGLWGMLILAWVWNLSAQKEAREE</sequence>
<proteinExistence type="predicted"/>
<evidence type="ECO:0000313" key="2">
    <source>
        <dbReference type="EMBL" id="KKM16738.1"/>
    </source>
</evidence>
<reference evidence="2" key="1">
    <citation type="journal article" date="2015" name="Nature">
        <title>Complex archaea that bridge the gap between prokaryotes and eukaryotes.</title>
        <authorList>
            <person name="Spang A."/>
            <person name="Saw J.H."/>
            <person name="Jorgensen S.L."/>
            <person name="Zaremba-Niedzwiedzka K."/>
            <person name="Martijn J."/>
            <person name="Lind A.E."/>
            <person name="van Eijk R."/>
            <person name="Schleper C."/>
            <person name="Guy L."/>
            <person name="Ettema T.J."/>
        </authorList>
    </citation>
    <scope>NUCLEOTIDE SEQUENCE</scope>
</reference>
<evidence type="ECO:0000256" key="1">
    <source>
        <dbReference type="SAM" id="Phobius"/>
    </source>
</evidence>
<keyword evidence="1" id="KW-0472">Membrane</keyword>
<gene>
    <name evidence="2" type="ORF">LCGC14_1682750</name>
</gene>
<comment type="caution">
    <text evidence="2">The sequence shown here is derived from an EMBL/GenBank/DDBJ whole genome shotgun (WGS) entry which is preliminary data.</text>
</comment>
<name>A0A0F9K3M6_9ZZZZ</name>